<reference evidence="6" key="1">
    <citation type="submission" date="2020-06" db="EMBL/GenBank/DDBJ databases">
        <title>Unique genomic features of the anaerobic methanotrophic archaea.</title>
        <authorList>
            <person name="Chadwick G.L."/>
            <person name="Skennerton C.T."/>
            <person name="Laso-Perez R."/>
            <person name="Leu A.O."/>
            <person name="Speth D.R."/>
            <person name="Yu H."/>
            <person name="Morgan-Lang C."/>
            <person name="Hatzenpichler R."/>
            <person name="Goudeau D."/>
            <person name="Malmstrom R."/>
            <person name="Brazelton W.J."/>
            <person name="Woyke T."/>
            <person name="Hallam S.J."/>
            <person name="Tyson G.W."/>
            <person name="Wegener G."/>
            <person name="Boetius A."/>
            <person name="Orphan V."/>
        </authorList>
    </citation>
    <scope>NUCLEOTIDE SEQUENCE</scope>
</reference>
<comment type="similarity">
    <text evidence="1 4 5">Belongs to the universal ribosomal protein uL13 family.</text>
</comment>
<organism evidence="6">
    <name type="scientific">Candidatus Methanophagaceae archaeon ANME-1 ERB6</name>
    <dbReference type="NCBI Taxonomy" id="2759912"/>
    <lineage>
        <taxon>Archaea</taxon>
        <taxon>Methanobacteriati</taxon>
        <taxon>Methanobacteriota</taxon>
        <taxon>Stenosarchaea group</taxon>
        <taxon>Methanomicrobia</taxon>
        <taxon>Candidatus Methanophagales</taxon>
        <taxon>Candidatus Methanophagaceae</taxon>
    </lineage>
</organism>
<dbReference type="InterPro" id="IPR005823">
    <property type="entry name" value="Ribosomal_uL13_bac-type"/>
</dbReference>
<proteinExistence type="inferred from homology"/>
<evidence type="ECO:0000256" key="1">
    <source>
        <dbReference type="ARBA" id="ARBA00006227"/>
    </source>
</evidence>
<dbReference type="GO" id="GO:0006412">
    <property type="term" value="P:translation"/>
    <property type="evidence" value="ECO:0007669"/>
    <property type="project" value="UniProtKB-UniRule"/>
</dbReference>
<dbReference type="NCBIfam" id="TIGR01077">
    <property type="entry name" value="L13_A_E"/>
    <property type="match status" value="1"/>
</dbReference>
<sequence length="145" mass="16361">MEIINGEGLILGRLASEVAKQLLKEKDKEIAIVNAEHVVISGSKVGLFEEYKTRKNRGSKEQGPYFPTMPDRIVKRTIRGMLPYKRARGRDALSRVKVYLGIPDEYEGKASKKVESANAETRLSLGKYITLEEVSGKLGWEPKRR</sequence>
<evidence type="ECO:0000313" key="6">
    <source>
        <dbReference type="EMBL" id="QNO52315.1"/>
    </source>
</evidence>
<dbReference type="InterPro" id="IPR005822">
    <property type="entry name" value="Ribosomal_uL13"/>
</dbReference>
<comment type="function">
    <text evidence="4">This protein is one of the early assembly proteins of the 50S ribosomal subunit, although it is not seen to bind rRNA by itself. It is important during the early stages of 50S assembly.</text>
</comment>
<evidence type="ECO:0000256" key="2">
    <source>
        <dbReference type="ARBA" id="ARBA00022980"/>
    </source>
</evidence>
<dbReference type="InterPro" id="IPR036899">
    <property type="entry name" value="Ribosomal_uL13_sf"/>
</dbReference>
<dbReference type="NCBIfam" id="NF005004">
    <property type="entry name" value="PRK06394.1"/>
    <property type="match status" value="1"/>
</dbReference>
<keyword evidence="2 4" id="KW-0689">Ribosomal protein</keyword>
<comment type="subunit">
    <text evidence="4">Part of the 50S ribosomal subunit.</text>
</comment>
<dbReference type="GO" id="GO:0017148">
    <property type="term" value="P:negative regulation of translation"/>
    <property type="evidence" value="ECO:0007669"/>
    <property type="project" value="TreeGrafter"/>
</dbReference>
<name>A0A7G9YWD1_9EURY</name>
<evidence type="ECO:0000256" key="5">
    <source>
        <dbReference type="RuleBase" id="RU003877"/>
    </source>
</evidence>
<accession>A0A7G9YWD1</accession>
<dbReference type="InterPro" id="IPR023563">
    <property type="entry name" value="Ribosomal_uL13_CS"/>
</dbReference>
<dbReference type="GO" id="GO:0003735">
    <property type="term" value="F:structural constituent of ribosome"/>
    <property type="evidence" value="ECO:0007669"/>
    <property type="project" value="UniProtKB-UniRule"/>
</dbReference>
<dbReference type="EMBL" id="MT631506">
    <property type="protein sequence ID" value="QNO52315.1"/>
    <property type="molecule type" value="Genomic_DNA"/>
</dbReference>
<gene>
    <name evidence="4" type="primary">rpl13</name>
    <name evidence="6" type="ORF">FGFEBGFE_00038</name>
</gene>
<evidence type="ECO:0000256" key="3">
    <source>
        <dbReference type="ARBA" id="ARBA00023274"/>
    </source>
</evidence>
<dbReference type="AlphaFoldDB" id="A0A7G9YWD1"/>
<dbReference type="PANTHER" id="PTHR11545:SF3">
    <property type="entry name" value="LARGE RIBOSOMAL SUBUNIT PROTEIN UL13"/>
    <property type="match status" value="1"/>
</dbReference>
<dbReference type="PROSITE" id="PS00783">
    <property type="entry name" value="RIBOSOMAL_L13"/>
    <property type="match status" value="1"/>
</dbReference>
<dbReference type="PANTHER" id="PTHR11545">
    <property type="entry name" value="RIBOSOMAL PROTEIN L13"/>
    <property type="match status" value="1"/>
</dbReference>
<dbReference type="Pfam" id="PF00572">
    <property type="entry name" value="Ribosomal_L13"/>
    <property type="match status" value="1"/>
</dbReference>
<evidence type="ECO:0000256" key="4">
    <source>
        <dbReference type="HAMAP-Rule" id="MF_01366"/>
    </source>
</evidence>
<dbReference type="GO" id="GO:0022625">
    <property type="term" value="C:cytosolic large ribosomal subunit"/>
    <property type="evidence" value="ECO:0007669"/>
    <property type="project" value="UniProtKB-UniRule"/>
</dbReference>
<dbReference type="HAMAP" id="MF_01366">
    <property type="entry name" value="Ribosomal_uL13"/>
    <property type="match status" value="1"/>
</dbReference>
<keyword evidence="3 4" id="KW-0687">Ribonucleoprotein</keyword>
<dbReference type="GO" id="GO:0003729">
    <property type="term" value="F:mRNA binding"/>
    <property type="evidence" value="ECO:0007669"/>
    <property type="project" value="TreeGrafter"/>
</dbReference>
<dbReference type="SUPFAM" id="SSF52161">
    <property type="entry name" value="Ribosomal protein L13"/>
    <property type="match status" value="1"/>
</dbReference>
<dbReference type="Gene3D" id="3.90.1180.10">
    <property type="entry name" value="Ribosomal protein L13"/>
    <property type="match status" value="1"/>
</dbReference>
<protein>
    <recommendedName>
        <fullName evidence="4">Large ribosomal subunit protein uL13</fullName>
    </recommendedName>
</protein>
<dbReference type="PIRSF" id="PIRSF002181">
    <property type="entry name" value="Ribosomal_L13"/>
    <property type="match status" value="1"/>
</dbReference>
<dbReference type="InterPro" id="IPR005755">
    <property type="entry name" value="Ribosomal_uL13_euk/arc"/>
</dbReference>